<keyword evidence="2" id="KW-1185">Reference proteome</keyword>
<name>A0A642UN64_DIURU</name>
<accession>A0A642UN64</accession>
<dbReference type="EMBL" id="SWFT01000092">
    <property type="protein sequence ID" value="KAA8902128.1"/>
    <property type="molecule type" value="Genomic_DNA"/>
</dbReference>
<dbReference type="Gene3D" id="6.10.140.1230">
    <property type="match status" value="1"/>
</dbReference>
<comment type="caution">
    <text evidence="1">The sequence shown here is derived from an EMBL/GenBank/DDBJ whole genome shotgun (WGS) entry which is preliminary data.</text>
</comment>
<dbReference type="InterPro" id="IPR005024">
    <property type="entry name" value="Snf7_fam"/>
</dbReference>
<evidence type="ECO:0008006" key="3">
    <source>
        <dbReference type="Google" id="ProtNLM"/>
    </source>
</evidence>
<protein>
    <recommendedName>
        <fullName evidence="3">Vacuolar protein-sorting-associated protein 24</fullName>
    </recommendedName>
</protein>
<dbReference type="Pfam" id="PF03357">
    <property type="entry name" value="Snf7"/>
    <property type="match status" value="1"/>
</dbReference>
<dbReference type="OMA" id="KILWEVT"/>
<sequence length="203" mass="23159">MRKINSLLRKNSRELDRSMNQLKPLEKKTETLIKKSVKAGDVKSARLYARELINIRRQYTKLHTSKARLESVTMAVNEQFQMVKLTQSMGSSTMIMKDVNQLVHVGAISQTMQELQKELCKAGIINEMMDDMVDLEIEDDELEGESNDEVNKIIAALTEDKLNSIDTEVPQFAAEEPVVDDVIAEDDHHELDEMRDRLKALNG</sequence>
<dbReference type="RefSeq" id="XP_034012210.1">
    <property type="nucleotide sequence ID" value="XM_034155627.1"/>
</dbReference>
<reference evidence="1 2" key="1">
    <citation type="submission" date="2019-07" db="EMBL/GenBank/DDBJ databases">
        <title>Genome assembly of two rare yeast pathogens: Diutina rugosa and Trichomonascus ciferrii.</title>
        <authorList>
            <person name="Mixao V."/>
            <person name="Saus E."/>
            <person name="Hansen A."/>
            <person name="Lass-Flor C."/>
            <person name="Gabaldon T."/>
        </authorList>
    </citation>
    <scope>NUCLEOTIDE SEQUENCE [LARGE SCALE GENOMIC DNA]</scope>
    <source>
        <strain evidence="1 2">CBS 613</strain>
    </source>
</reference>
<dbReference type="PANTHER" id="PTHR10476">
    <property type="entry name" value="CHARGED MULTIVESICULAR BODY PROTEIN"/>
    <property type="match status" value="1"/>
</dbReference>
<organism evidence="1 2">
    <name type="scientific">Diutina rugosa</name>
    <name type="common">Yeast</name>
    <name type="synonym">Candida rugosa</name>
    <dbReference type="NCBI Taxonomy" id="5481"/>
    <lineage>
        <taxon>Eukaryota</taxon>
        <taxon>Fungi</taxon>
        <taxon>Dikarya</taxon>
        <taxon>Ascomycota</taxon>
        <taxon>Saccharomycotina</taxon>
        <taxon>Pichiomycetes</taxon>
        <taxon>Debaryomycetaceae</taxon>
        <taxon>Diutina</taxon>
    </lineage>
</organism>
<dbReference type="AlphaFoldDB" id="A0A642UN64"/>
<dbReference type="GeneID" id="54781573"/>
<evidence type="ECO:0000313" key="1">
    <source>
        <dbReference type="EMBL" id="KAA8902128.1"/>
    </source>
</evidence>
<dbReference type="Proteomes" id="UP000449547">
    <property type="component" value="Unassembled WGS sequence"/>
</dbReference>
<evidence type="ECO:0000313" key="2">
    <source>
        <dbReference type="Proteomes" id="UP000449547"/>
    </source>
</evidence>
<dbReference type="OrthoDB" id="2329734at2759"/>
<gene>
    <name evidence="1" type="ORF">DIURU_002922</name>
</gene>
<dbReference type="VEuPathDB" id="FungiDB:DIURU_002922"/>
<dbReference type="GO" id="GO:0007034">
    <property type="term" value="P:vacuolar transport"/>
    <property type="evidence" value="ECO:0007669"/>
    <property type="project" value="InterPro"/>
</dbReference>
<proteinExistence type="predicted"/>